<evidence type="ECO:0000313" key="2">
    <source>
        <dbReference type="Proteomes" id="UP000030711"/>
    </source>
</evidence>
<accession>A0AAD9T7T3</accession>
<dbReference type="AlphaFoldDB" id="A0AAD9T7T3"/>
<sequence length="121" mass="14063">MEMLTTKSTKSMSHLTLLKINTSHLEMRAIEAPSNLPEQWNHTPLEFSGLGSLQHFFQFSKEENLLLAVGQGPVLQQTPYNCICQLIIFLHKLRYESPNKKQLMLLLHWQSKPINYTKEKL</sequence>
<keyword evidence="2" id="KW-1185">Reference proteome</keyword>
<reference evidence="1 2" key="1">
    <citation type="journal article" date="2014" name="Nature">
        <title>The genome of Eucalyptus grandis.</title>
        <authorList>
            <person name="Myburg A.A."/>
            <person name="Grattapaglia D."/>
            <person name="Tuskan G.A."/>
            <person name="Hellsten U."/>
            <person name="Hayes R.D."/>
            <person name="Grimwood J."/>
            <person name="Jenkins J."/>
            <person name="Lindquist E."/>
            <person name="Tice H."/>
            <person name="Bauer D."/>
            <person name="Goodstein D.M."/>
            <person name="Dubchak I."/>
            <person name="Poliakov A."/>
            <person name="Mizrachi E."/>
            <person name="Kullan A.R."/>
            <person name="Hussey S.G."/>
            <person name="Pinard D."/>
            <person name="van der Merwe K."/>
            <person name="Singh P."/>
            <person name="van Jaarsveld I."/>
            <person name="Silva-Junior O.B."/>
            <person name="Togawa R.C."/>
            <person name="Pappas M.R."/>
            <person name="Faria D.A."/>
            <person name="Sansaloni C.P."/>
            <person name="Petroli C.D."/>
            <person name="Yang X."/>
            <person name="Ranjan P."/>
            <person name="Tschaplinski T.J."/>
            <person name="Ye C.Y."/>
            <person name="Li T."/>
            <person name="Sterck L."/>
            <person name="Vanneste K."/>
            <person name="Murat F."/>
            <person name="Soler M."/>
            <person name="Clemente H.S."/>
            <person name="Saidi N."/>
            <person name="Cassan-Wang H."/>
            <person name="Dunand C."/>
            <person name="Hefer C.A."/>
            <person name="Bornberg-Bauer E."/>
            <person name="Kersting A.R."/>
            <person name="Vining K."/>
            <person name="Amarasinghe V."/>
            <person name="Ranik M."/>
            <person name="Naithani S."/>
            <person name="Elser J."/>
            <person name="Boyd A.E."/>
            <person name="Liston A."/>
            <person name="Spatafora J.W."/>
            <person name="Dharmwardhana P."/>
            <person name="Raja R."/>
            <person name="Sullivan C."/>
            <person name="Romanel E."/>
            <person name="Alves-Ferreira M."/>
            <person name="Kulheim C."/>
            <person name="Foley W."/>
            <person name="Carocha V."/>
            <person name="Paiva J."/>
            <person name="Kudrna D."/>
            <person name="Brommonschenkel S.H."/>
            <person name="Pasquali G."/>
            <person name="Byrne M."/>
            <person name="Rigault P."/>
            <person name="Tibbits J."/>
            <person name="Spokevicius A."/>
            <person name="Jones R.C."/>
            <person name="Steane D.A."/>
            <person name="Vaillancourt R.E."/>
            <person name="Potts B.M."/>
            <person name="Joubert F."/>
            <person name="Barry K."/>
            <person name="Pappas G.J."/>
            <person name="Strauss S.H."/>
            <person name="Jaiswal P."/>
            <person name="Grima-Pettenati J."/>
            <person name="Salse J."/>
            <person name="Van de Peer Y."/>
            <person name="Rokhsar D.S."/>
            <person name="Schmutz J."/>
        </authorList>
    </citation>
    <scope>NUCLEOTIDE SEQUENCE [LARGE SCALE GENOMIC DNA]</scope>
    <source>
        <strain evidence="2">cv. BRASUZ1</strain>
        <tissue evidence="1">Leaf extractions</tissue>
    </source>
</reference>
<evidence type="ECO:0000313" key="1">
    <source>
        <dbReference type="EMBL" id="KAK2630911.1"/>
    </source>
</evidence>
<name>A0AAD9T7T3_EUCGR</name>
<dbReference type="Proteomes" id="UP000030711">
    <property type="component" value="Unassembled WGS sequence"/>
</dbReference>
<comment type="caution">
    <text evidence="1">The sequence shown here is derived from an EMBL/GenBank/DDBJ whole genome shotgun (WGS) entry which is preliminary data.</text>
</comment>
<organism evidence="1 2">
    <name type="scientific">Eucalyptus grandis</name>
    <name type="common">Flooded gum</name>
    <dbReference type="NCBI Taxonomy" id="71139"/>
    <lineage>
        <taxon>Eukaryota</taxon>
        <taxon>Viridiplantae</taxon>
        <taxon>Streptophyta</taxon>
        <taxon>Embryophyta</taxon>
        <taxon>Tracheophyta</taxon>
        <taxon>Spermatophyta</taxon>
        <taxon>Magnoliopsida</taxon>
        <taxon>eudicotyledons</taxon>
        <taxon>Gunneridae</taxon>
        <taxon>Pentapetalae</taxon>
        <taxon>rosids</taxon>
        <taxon>malvids</taxon>
        <taxon>Myrtales</taxon>
        <taxon>Myrtaceae</taxon>
        <taxon>Myrtoideae</taxon>
        <taxon>Eucalypteae</taxon>
        <taxon>Eucalyptus</taxon>
    </lineage>
</organism>
<proteinExistence type="predicted"/>
<protein>
    <submittedName>
        <fullName evidence="1">Uncharacterized protein</fullName>
    </submittedName>
</protein>
<gene>
    <name evidence="1" type="ORF">EUGRSUZ_L03724</name>
</gene>
<dbReference type="EMBL" id="MU852698">
    <property type="protein sequence ID" value="KAK2630911.1"/>
    <property type="molecule type" value="Genomic_DNA"/>
</dbReference>